<dbReference type="PANTHER" id="PTHR43005">
    <property type="entry name" value="BLR7065 PROTEIN"/>
    <property type="match status" value="1"/>
</dbReference>
<keyword evidence="3" id="KW-1003">Cell membrane</keyword>
<comment type="subcellular location">
    <subcellularLocation>
        <location evidence="1">Cell membrane</location>
        <topology evidence="1">Multi-pass membrane protein</topology>
    </subcellularLocation>
</comment>
<protein>
    <recommendedName>
        <fullName evidence="9">ABC transmembrane type-1 domain-containing protein</fullName>
    </recommendedName>
</protein>
<feature type="non-terminal residue" evidence="8">
    <location>
        <position position="82"/>
    </location>
</feature>
<evidence type="ECO:0000256" key="1">
    <source>
        <dbReference type="ARBA" id="ARBA00004651"/>
    </source>
</evidence>
<gene>
    <name evidence="8" type="ORF">S03H2_48522</name>
</gene>
<evidence type="ECO:0000256" key="7">
    <source>
        <dbReference type="SAM" id="Phobius"/>
    </source>
</evidence>
<keyword evidence="4 7" id="KW-0812">Transmembrane</keyword>
<dbReference type="EMBL" id="BARU01030593">
    <property type="protein sequence ID" value="GAH65028.1"/>
    <property type="molecule type" value="Genomic_DNA"/>
</dbReference>
<proteinExistence type="predicted"/>
<evidence type="ECO:0000256" key="6">
    <source>
        <dbReference type="ARBA" id="ARBA00023136"/>
    </source>
</evidence>
<keyword evidence="6 7" id="KW-0472">Membrane</keyword>
<sequence length="82" mass="9514">MAWLVLLTIFPFVKTLQYSFFGWVLTRPWHKPFVGIQNYASVLSFSNHIYWNTVRNTGIYVAVALAIELILGLWLATLVNRL</sequence>
<evidence type="ECO:0000256" key="4">
    <source>
        <dbReference type="ARBA" id="ARBA00022692"/>
    </source>
</evidence>
<name>X1J5K7_9ZZZZ</name>
<dbReference type="InterPro" id="IPR035906">
    <property type="entry name" value="MetI-like_sf"/>
</dbReference>
<dbReference type="AlphaFoldDB" id="X1J5K7"/>
<reference evidence="8" key="1">
    <citation type="journal article" date="2014" name="Front. Microbiol.">
        <title>High frequency of phylogenetically diverse reductive dehalogenase-homologous genes in deep subseafloor sedimentary metagenomes.</title>
        <authorList>
            <person name="Kawai M."/>
            <person name="Futagami T."/>
            <person name="Toyoda A."/>
            <person name="Takaki Y."/>
            <person name="Nishi S."/>
            <person name="Hori S."/>
            <person name="Arai W."/>
            <person name="Tsubouchi T."/>
            <person name="Morono Y."/>
            <person name="Uchiyama I."/>
            <person name="Ito T."/>
            <person name="Fujiyama A."/>
            <person name="Inagaki F."/>
            <person name="Takami H."/>
        </authorList>
    </citation>
    <scope>NUCLEOTIDE SEQUENCE</scope>
    <source>
        <strain evidence="8">Expedition CK06-06</strain>
    </source>
</reference>
<accession>X1J5K7</accession>
<evidence type="ECO:0008006" key="9">
    <source>
        <dbReference type="Google" id="ProtNLM"/>
    </source>
</evidence>
<dbReference type="SUPFAM" id="SSF161098">
    <property type="entry name" value="MetI-like"/>
    <property type="match status" value="1"/>
</dbReference>
<evidence type="ECO:0000256" key="2">
    <source>
        <dbReference type="ARBA" id="ARBA00022448"/>
    </source>
</evidence>
<organism evidence="8">
    <name type="scientific">marine sediment metagenome</name>
    <dbReference type="NCBI Taxonomy" id="412755"/>
    <lineage>
        <taxon>unclassified sequences</taxon>
        <taxon>metagenomes</taxon>
        <taxon>ecological metagenomes</taxon>
    </lineage>
</organism>
<comment type="caution">
    <text evidence="8">The sequence shown here is derived from an EMBL/GenBank/DDBJ whole genome shotgun (WGS) entry which is preliminary data.</text>
</comment>
<evidence type="ECO:0000256" key="3">
    <source>
        <dbReference type="ARBA" id="ARBA00022475"/>
    </source>
</evidence>
<evidence type="ECO:0000256" key="5">
    <source>
        <dbReference type="ARBA" id="ARBA00022989"/>
    </source>
</evidence>
<dbReference type="Gene3D" id="1.10.3720.10">
    <property type="entry name" value="MetI-like"/>
    <property type="match status" value="1"/>
</dbReference>
<evidence type="ECO:0000313" key="8">
    <source>
        <dbReference type="EMBL" id="GAH65028.1"/>
    </source>
</evidence>
<keyword evidence="2" id="KW-0813">Transport</keyword>
<dbReference type="PANTHER" id="PTHR43005:SF2">
    <property type="entry name" value="INTEGRAL MEMBRANE SUGAR TRANSPORT PROTEIN"/>
    <property type="match status" value="1"/>
</dbReference>
<dbReference type="GO" id="GO:0005886">
    <property type="term" value="C:plasma membrane"/>
    <property type="evidence" value="ECO:0007669"/>
    <property type="project" value="UniProtKB-SubCell"/>
</dbReference>
<feature type="transmembrane region" description="Helical" evidence="7">
    <location>
        <begin position="59"/>
        <end position="79"/>
    </location>
</feature>
<keyword evidence="5 7" id="KW-1133">Transmembrane helix</keyword>